<evidence type="ECO:0000256" key="2">
    <source>
        <dbReference type="ARBA" id="ARBA00022723"/>
    </source>
</evidence>
<dbReference type="PANTHER" id="PTHR30502">
    <property type="entry name" value="2-KETO-3-DEOXY-L-RHAMNONATE ALDOLASE"/>
    <property type="match status" value="1"/>
</dbReference>
<dbReference type="GO" id="GO:0016832">
    <property type="term" value="F:aldehyde-lyase activity"/>
    <property type="evidence" value="ECO:0007669"/>
    <property type="project" value="TreeGrafter"/>
</dbReference>
<evidence type="ECO:0000259" key="4">
    <source>
        <dbReference type="Pfam" id="PF03328"/>
    </source>
</evidence>
<proteinExistence type="inferred from homology"/>
<dbReference type="OrthoDB" id="1621678at2759"/>
<sequence length="274" mass="29260">MALTSIIRKALSKPSPAFGFWLTLPSTAIARTVLRSASNSPASPLSWVLIDGEHGLISEKDYYDLSATVASEGSSPIIRVPCAEEWMIKRALDSGAHGILTPMCHTAEDAARIVKYSKYPPAGSRGYGPSFAVHSFPSLAPGPTYEVNADKQLVVMVQIESQSGVDNVEKIAATEGLDILLIGPFDLAKQLNVTWGGPEHEAAIARVLKAAQDNSKKAAIFCTNGDQARVRIEQGFDMVSIATDATVLAEGMMRELGASQGLDGQRKETANPTY</sequence>
<comment type="caution">
    <text evidence="5">The sequence shown here is derived from an EMBL/GenBank/DDBJ whole genome shotgun (WGS) entry which is preliminary data.</text>
</comment>
<dbReference type="InterPro" id="IPR050251">
    <property type="entry name" value="HpcH-HpaI_aldolase"/>
</dbReference>
<dbReference type="GO" id="GO:0005737">
    <property type="term" value="C:cytoplasm"/>
    <property type="evidence" value="ECO:0007669"/>
    <property type="project" value="TreeGrafter"/>
</dbReference>
<accession>A0A9P1M6F4</accession>
<name>A0A9P1M6F4_9PEZI</name>
<dbReference type="InterPro" id="IPR005000">
    <property type="entry name" value="Aldolase/citrate-lyase_domain"/>
</dbReference>
<dbReference type="Gene3D" id="3.20.20.60">
    <property type="entry name" value="Phosphoenolpyruvate-binding domains"/>
    <property type="match status" value="1"/>
</dbReference>
<dbReference type="PANTHER" id="PTHR30502:SF0">
    <property type="entry name" value="PHOSPHOENOLPYRUVATE CARBOXYLASE FAMILY PROTEIN"/>
    <property type="match status" value="1"/>
</dbReference>
<dbReference type="EMBL" id="CALLCH030000001">
    <property type="protein sequence ID" value="CAI4211282.1"/>
    <property type="molecule type" value="Genomic_DNA"/>
</dbReference>
<reference evidence="5" key="1">
    <citation type="submission" date="2022-11" db="EMBL/GenBank/DDBJ databases">
        <authorList>
            <person name="Scott C."/>
            <person name="Bruce N."/>
        </authorList>
    </citation>
    <scope>NUCLEOTIDE SEQUENCE</scope>
</reference>
<keyword evidence="2" id="KW-0479">Metal-binding</keyword>
<protein>
    <recommendedName>
        <fullName evidence="4">HpcH/HpaI aldolase/citrate lyase domain-containing protein</fullName>
    </recommendedName>
</protein>
<keyword evidence="3" id="KW-0456">Lyase</keyword>
<dbReference type="InterPro" id="IPR015813">
    <property type="entry name" value="Pyrv/PenolPyrv_kinase-like_dom"/>
</dbReference>
<keyword evidence="6" id="KW-1185">Reference proteome</keyword>
<dbReference type="Pfam" id="PF03328">
    <property type="entry name" value="HpcH_HpaI"/>
    <property type="match status" value="1"/>
</dbReference>
<feature type="domain" description="HpcH/HpaI aldolase/citrate lyase" evidence="4">
    <location>
        <begin position="37"/>
        <end position="249"/>
    </location>
</feature>
<evidence type="ECO:0000313" key="5">
    <source>
        <dbReference type="EMBL" id="CAI4211282.1"/>
    </source>
</evidence>
<comment type="similarity">
    <text evidence="1">Belongs to the HpcH/HpaI aldolase family.</text>
</comment>
<gene>
    <name evidence="5" type="ORF">PPNO1_LOCUS1078</name>
</gene>
<dbReference type="InterPro" id="IPR040442">
    <property type="entry name" value="Pyrv_kinase-like_dom_sf"/>
</dbReference>
<evidence type="ECO:0000256" key="1">
    <source>
        <dbReference type="ARBA" id="ARBA00005568"/>
    </source>
</evidence>
<organism evidence="5 6">
    <name type="scientific">Parascedosporium putredinis</name>
    <dbReference type="NCBI Taxonomy" id="1442378"/>
    <lineage>
        <taxon>Eukaryota</taxon>
        <taxon>Fungi</taxon>
        <taxon>Dikarya</taxon>
        <taxon>Ascomycota</taxon>
        <taxon>Pezizomycotina</taxon>
        <taxon>Sordariomycetes</taxon>
        <taxon>Hypocreomycetidae</taxon>
        <taxon>Microascales</taxon>
        <taxon>Microascaceae</taxon>
        <taxon>Parascedosporium</taxon>
    </lineage>
</organism>
<evidence type="ECO:0000256" key="3">
    <source>
        <dbReference type="ARBA" id="ARBA00023239"/>
    </source>
</evidence>
<dbReference type="Proteomes" id="UP000838763">
    <property type="component" value="Unassembled WGS sequence"/>
</dbReference>
<dbReference type="AlphaFoldDB" id="A0A9P1M6F4"/>
<dbReference type="SUPFAM" id="SSF51621">
    <property type="entry name" value="Phosphoenolpyruvate/pyruvate domain"/>
    <property type="match status" value="1"/>
</dbReference>
<evidence type="ECO:0000313" key="6">
    <source>
        <dbReference type="Proteomes" id="UP000838763"/>
    </source>
</evidence>
<dbReference type="GO" id="GO:0046872">
    <property type="term" value="F:metal ion binding"/>
    <property type="evidence" value="ECO:0007669"/>
    <property type="project" value="UniProtKB-KW"/>
</dbReference>